<keyword evidence="5" id="KW-0472">Membrane</keyword>
<dbReference type="SUPFAM" id="SSF52540">
    <property type="entry name" value="P-loop containing nucleoside triphosphate hydrolases"/>
    <property type="match status" value="1"/>
</dbReference>
<keyword evidence="4" id="KW-0342">GTP-binding</keyword>
<reference evidence="7" key="1">
    <citation type="journal article" date="2023" name="Mol. Biol. Evol.">
        <title>Third-Generation Sequencing Reveals the Adaptive Role of the Epigenome in Three Deep-Sea Polychaetes.</title>
        <authorList>
            <person name="Perez M."/>
            <person name="Aroh O."/>
            <person name="Sun Y."/>
            <person name="Lan Y."/>
            <person name="Juniper S.K."/>
            <person name="Young C.R."/>
            <person name="Angers B."/>
            <person name="Qian P.Y."/>
        </authorList>
    </citation>
    <scope>NUCLEOTIDE SEQUENCE</scope>
    <source>
        <strain evidence="7">P08H-3</strain>
    </source>
</reference>
<dbReference type="PANTHER" id="PTHR43116">
    <property type="entry name" value="PEPTIDE CHAIN RELEASE FACTOR 2"/>
    <property type="match status" value="1"/>
</dbReference>
<dbReference type="Gene3D" id="3.30.70.1660">
    <property type="match status" value="1"/>
</dbReference>
<protein>
    <recommendedName>
        <fullName evidence="6">Prokaryotic-type class I peptide chain release factors domain-containing protein</fullName>
    </recommendedName>
</protein>
<dbReference type="InterPro" id="IPR003593">
    <property type="entry name" value="AAA+_ATPase"/>
</dbReference>
<feature type="transmembrane region" description="Helical" evidence="5">
    <location>
        <begin position="628"/>
        <end position="649"/>
    </location>
</feature>
<dbReference type="PROSITE" id="PS00745">
    <property type="entry name" value="RF_PROK_I"/>
    <property type="match status" value="1"/>
</dbReference>
<evidence type="ECO:0000313" key="7">
    <source>
        <dbReference type="EMBL" id="KAK2144023.1"/>
    </source>
</evidence>
<dbReference type="Gene3D" id="3.90.930.1">
    <property type="match status" value="1"/>
</dbReference>
<evidence type="ECO:0000259" key="6">
    <source>
        <dbReference type="PROSITE" id="PS00745"/>
    </source>
</evidence>
<feature type="domain" description="Prokaryotic-type class I peptide chain release factors" evidence="6">
    <location>
        <begin position="186"/>
        <end position="202"/>
    </location>
</feature>
<dbReference type="InterPro" id="IPR000897">
    <property type="entry name" value="SRP54_GTPase_dom"/>
</dbReference>
<feature type="transmembrane region" description="Helical" evidence="5">
    <location>
        <begin position="679"/>
        <end position="702"/>
    </location>
</feature>
<gene>
    <name evidence="7" type="ORF">LSH36_793g01298</name>
</gene>
<evidence type="ECO:0000313" key="8">
    <source>
        <dbReference type="Proteomes" id="UP001208570"/>
    </source>
</evidence>
<evidence type="ECO:0000256" key="5">
    <source>
        <dbReference type="SAM" id="Phobius"/>
    </source>
</evidence>
<dbReference type="Pfam" id="PF00472">
    <property type="entry name" value="RF-1"/>
    <property type="match status" value="1"/>
</dbReference>
<dbReference type="EMBL" id="JAODUP010000793">
    <property type="protein sequence ID" value="KAK2144023.1"/>
    <property type="molecule type" value="Genomic_DNA"/>
</dbReference>
<proteinExistence type="inferred from homology"/>
<dbReference type="InterPro" id="IPR027417">
    <property type="entry name" value="P-loop_NTPase"/>
</dbReference>
<dbReference type="PANTHER" id="PTHR43116:SF3">
    <property type="entry name" value="CLASS I PEPTIDE CHAIN RELEASE FACTOR"/>
    <property type="match status" value="1"/>
</dbReference>
<dbReference type="InterPro" id="IPR004374">
    <property type="entry name" value="PrfB"/>
</dbReference>
<evidence type="ECO:0000256" key="4">
    <source>
        <dbReference type="ARBA" id="ARBA00023134"/>
    </source>
</evidence>
<dbReference type="InterPro" id="IPR000352">
    <property type="entry name" value="Pep_chain_release_fac_I"/>
</dbReference>
<sequence>MTQLKQKQNQLRAWRKLIHAVNDLSELFSLTNDGDDFLLEIVPEVNSALKQYEQLRVFEFLSNKHDANAAFLTVHSGAGGLDASDWAGMLLRMYARWAEKQKVPIETVDMIESEAGVRIATIHIKGAYSYGYLKGETGIHRLVRISPFDSNHRRHTSFASVAVSPEVDDSIDIDISPSDIRVDTYRASGAGGQHVNKTDSAVRISHLATNIVVQCQNERSQHKNRAMALKILKSRLYEYFKHQQDEKERERNAQKKDISWGNQIRSYVFHPYTMIHGEILNLGKQVGELLALLKNKRLSLNEVSLMRERVREKALQAGRKTIHTYYKEMDELLFKNYGSIQRARKRYVLKGKIRSEEKKLQSIRNYPAEKIMIVRQRKISFHIINEKQPALFLSNIRVFAHKNNYDQVLFFTLIDNETLKEFTVNIYNRLADTVTPLLKQFLSLKDRSFLAHSLAVRVAPAIVGYPVASLRVWVLKEEQEEEKLAVDASIYINGELQGYGEAGDLFRQAGEVEVTVHTPDGDSQTRTLQLELGETRELYVYKQYHSTELVKLFSIPSGAAVYRGSVRVGRTPMHISRPLTQQYLEFRKTGFRYESLILSPDSPDLFTLTLHKESEDLSLIMRNKRKQFYTSLAVLAFSIPLPMVFSALYKSRKPYINPQTTGGLSPVEYKKNLQYYNGYYGAFWASLGVTLSLTGYMLYRLIEYIRAEWKRQKGTKSTDSFYQIVKDLLSSRLIYVPFQASIDAYTIVLLVGVNGTGKTSTAAKLAHYLRMHDHRRVIFSACDTYRAAAIEQLSKHAEQLSVRLIKQHAGADPAAVLYDSIVSLQSQKNGVICADTAGRFHTNEDLMNELRKIKSVAKKRLPEAQIHTMLVLDASTGQNALQQARIYHEEIGVDSIVLAKYDSAGEGAQDERWYKSNEFFIAIARISSTQRHKYEYILRIREKPKQEEGVLYRNGKQVGKVLRKHSKGNPNKVLQESFWDAQGNIQETFTYTYDSSGAVVLIQQEVPSKGKSSNQEGSIIKFIEKNKYLVELLRSQKDETINSVRYDSQGRISVQEKWKATQMLLRQQSRYQDDERIEEWKEGDLIIRRTYANGHIISEATYKNNELIHQVRWIYDEKGNKIQENTSEEGNQFETRYTYADDGTLSGELQLKNSLPIRYVDYKGDGRKEELLYWKGKLALKNIYRNEQIYERVEYRQNRVVRRYKEYDQQ</sequence>
<evidence type="ECO:0000256" key="3">
    <source>
        <dbReference type="ARBA" id="ARBA00022917"/>
    </source>
</evidence>
<organism evidence="7 8">
    <name type="scientific">Paralvinella palmiformis</name>
    <dbReference type="NCBI Taxonomy" id="53620"/>
    <lineage>
        <taxon>Eukaryota</taxon>
        <taxon>Metazoa</taxon>
        <taxon>Spiralia</taxon>
        <taxon>Lophotrochozoa</taxon>
        <taxon>Annelida</taxon>
        <taxon>Polychaeta</taxon>
        <taxon>Sedentaria</taxon>
        <taxon>Canalipalpata</taxon>
        <taxon>Terebellida</taxon>
        <taxon>Terebelliformia</taxon>
        <taxon>Alvinellidae</taxon>
        <taxon>Paralvinella</taxon>
    </lineage>
</organism>
<keyword evidence="2" id="KW-0547">Nucleotide-binding</keyword>
<dbReference type="NCBIfam" id="TIGR00020">
    <property type="entry name" value="prfB"/>
    <property type="match status" value="1"/>
</dbReference>
<comment type="caution">
    <text evidence="7">The sequence shown here is derived from an EMBL/GenBank/DDBJ whole genome shotgun (WGS) entry which is preliminary data.</text>
</comment>
<dbReference type="GO" id="GO:0006614">
    <property type="term" value="P:SRP-dependent cotranslational protein targeting to membrane"/>
    <property type="evidence" value="ECO:0007669"/>
    <property type="project" value="InterPro"/>
</dbReference>
<comment type="similarity">
    <text evidence="1">Belongs to the prokaryotic/mitochondrial release factor family.</text>
</comment>
<dbReference type="SMART" id="SM00382">
    <property type="entry name" value="AAA"/>
    <property type="match status" value="1"/>
</dbReference>
<dbReference type="Gene3D" id="3.40.50.300">
    <property type="entry name" value="P-loop containing nucleotide triphosphate hydrolases"/>
    <property type="match status" value="1"/>
</dbReference>
<evidence type="ECO:0000256" key="1">
    <source>
        <dbReference type="ARBA" id="ARBA00010835"/>
    </source>
</evidence>
<dbReference type="InterPro" id="IPR045853">
    <property type="entry name" value="Pep_chain_release_fac_I_sf"/>
</dbReference>
<dbReference type="GO" id="GO:0005737">
    <property type="term" value="C:cytoplasm"/>
    <property type="evidence" value="ECO:0007669"/>
    <property type="project" value="InterPro"/>
</dbReference>
<keyword evidence="5" id="KW-0812">Transmembrane</keyword>
<dbReference type="SUPFAM" id="SSF75620">
    <property type="entry name" value="Release factor"/>
    <property type="match status" value="1"/>
</dbReference>
<accession>A0AAD9MTY5</accession>
<dbReference type="Pfam" id="PF03462">
    <property type="entry name" value="PCRF"/>
    <property type="match status" value="1"/>
</dbReference>
<keyword evidence="3" id="KW-0648">Protein biosynthesis</keyword>
<keyword evidence="8" id="KW-1185">Reference proteome</keyword>
<dbReference type="GO" id="GO:0005525">
    <property type="term" value="F:GTP binding"/>
    <property type="evidence" value="ECO:0007669"/>
    <property type="project" value="UniProtKB-KW"/>
</dbReference>
<dbReference type="SMART" id="SM00962">
    <property type="entry name" value="SRP54"/>
    <property type="match status" value="1"/>
</dbReference>
<dbReference type="InterPro" id="IPR042101">
    <property type="entry name" value="SRP54_N_sf"/>
</dbReference>
<name>A0AAD9MTY5_9ANNE</name>
<dbReference type="Gene3D" id="3.30.160.20">
    <property type="match status" value="1"/>
</dbReference>
<dbReference type="Gene3D" id="1.20.120.140">
    <property type="entry name" value="Signal recognition particle SRP54, nucleotide-binding domain"/>
    <property type="match status" value="1"/>
</dbReference>
<dbReference type="AlphaFoldDB" id="A0AAD9MTY5"/>
<evidence type="ECO:0000256" key="2">
    <source>
        <dbReference type="ARBA" id="ARBA00022741"/>
    </source>
</evidence>
<dbReference type="FunFam" id="3.30.160.20:FF:000004">
    <property type="entry name" value="Peptide chain release factor 1"/>
    <property type="match status" value="1"/>
</dbReference>
<dbReference type="Proteomes" id="UP001208570">
    <property type="component" value="Unassembled WGS sequence"/>
</dbReference>
<dbReference type="SMART" id="SM00937">
    <property type="entry name" value="PCRF"/>
    <property type="match status" value="1"/>
</dbReference>
<dbReference type="Pfam" id="PF00448">
    <property type="entry name" value="SRP54"/>
    <property type="match status" value="1"/>
</dbReference>
<keyword evidence="5" id="KW-1133">Transmembrane helix</keyword>
<dbReference type="GO" id="GO:0016149">
    <property type="term" value="F:translation release factor activity, codon specific"/>
    <property type="evidence" value="ECO:0007669"/>
    <property type="project" value="InterPro"/>
</dbReference>
<dbReference type="InterPro" id="IPR005139">
    <property type="entry name" value="PCRF"/>
</dbReference>